<dbReference type="Pfam" id="PF02839">
    <property type="entry name" value="CBM_5_12"/>
    <property type="match status" value="1"/>
</dbReference>
<dbReference type="InterPro" id="IPR003610">
    <property type="entry name" value="CBM5/12"/>
</dbReference>
<evidence type="ECO:0000256" key="2">
    <source>
        <dbReference type="SAM" id="MobiDB-lite"/>
    </source>
</evidence>
<feature type="domain" description="Chitin-binding type-3" evidence="3">
    <location>
        <begin position="142"/>
        <end position="181"/>
    </location>
</feature>
<accession>A0A8S5MCP6</accession>
<dbReference type="GO" id="GO:0030246">
    <property type="term" value="F:carbohydrate binding"/>
    <property type="evidence" value="ECO:0007669"/>
    <property type="project" value="InterPro"/>
</dbReference>
<evidence type="ECO:0000313" key="4">
    <source>
        <dbReference type="EMBL" id="DAD80014.1"/>
    </source>
</evidence>
<dbReference type="GO" id="GO:0004553">
    <property type="term" value="F:hydrolase activity, hydrolyzing O-glycosyl compounds"/>
    <property type="evidence" value="ECO:0007669"/>
    <property type="project" value="InterPro"/>
</dbReference>
<feature type="compositionally biased region" description="Basic and acidic residues" evidence="2">
    <location>
        <begin position="233"/>
        <end position="242"/>
    </location>
</feature>
<dbReference type="Gene3D" id="2.10.10.20">
    <property type="entry name" value="Carbohydrate-binding module superfamily 5/12"/>
    <property type="match status" value="1"/>
</dbReference>
<sequence>MALEISVKQPNPTAGGYKSVNVYFNMNTGGIYFNGNVELPGKFATANDAEILEEIRKQIAVQMYTGEATPALVAEYANLNKQVGILAGNKQDTAEREKALTKFANKVNKGNDKVIMALLLNVLDPKTINAKKDVIINAFDSYEVNTDYSVGDKFKYDNKLYEVIEDHTSVVEWIPGNEPTKYKEVVLERVESDDKEQLADEDHRYITKAQLDEAVSNAITTVLSMFQDDEEHEENKGEKENETNEQPTQPTRESNNDVLHSEGSTESHEA</sequence>
<feature type="compositionally biased region" description="Basic and acidic residues" evidence="2">
    <location>
        <begin position="259"/>
        <end position="270"/>
    </location>
</feature>
<organism evidence="4">
    <name type="scientific">Siphoviridae sp. cti6f5</name>
    <dbReference type="NCBI Taxonomy" id="2826430"/>
    <lineage>
        <taxon>Viruses</taxon>
        <taxon>Duplodnaviria</taxon>
        <taxon>Heunggongvirae</taxon>
        <taxon>Uroviricota</taxon>
        <taxon>Caudoviricetes</taxon>
    </lineage>
</organism>
<dbReference type="EMBL" id="BK014878">
    <property type="protein sequence ID" value="DAD80014.1"/>
    <property type="molecule type" value="Genomic_DNA"/>
</dbReference>
<keyword evidence="1" id="KW-0378">Hydrolase</keyword>
<protein>
    <submittedName>
        <fullName evidence="4">ChiA1-BD-binding domain protein</fullName>
    </submittedName>
</protein>
<dbReference type="SUPFAM" id="SSF51055">
    <property type="entry name" value="Carbohydrate binding domain"/>
    <property type="match status" value="1"/>
</dbReference>
<proteinExistence type="predicted"/>
<evidence type="ECO:0000259" key="3">
    <source>
        <dbReference type="Pfam" id="PF02839"/>
    </source>
</evidence>
<dbReference type="CDD" id="cd12214">
    <property type="entry name" value="ChiA1_BD"/>
    <property type="match status" value="1"/>
</dbReference>
<reference evidence="4" key="1">
    <citation type="journal article" date="2021" name="Proc. Natl. Acad. Sci. U.S.A.">
        <title>A Catalog of Tens of Thousands of Viruses from Human Metagenomes Reveals Hidden Associations with Chronic Diseases.</title>
        <authorList>
            <person name="Tisza M.J."/>
            <person name="Buck C.B."/>
        </authorList>
    </citation>
    <scope>NUCLEOTIDE SEQUENCE</scope>
    <source>
        <strain evidence="4">Cti6f5</strain>
    </source>
</reference>
<dbReference type="InterPro" id="IPR036573">
    <property type="entry name" value="CBM_sf_5/12"/>
</dbReference>
<feature type="region of interest" description="Disordered" evidence="2">
    <location>
        <begin position="225"/>
        <end position="270"/>
    </location>
</feature>
<name>A0A8S5MCP6_9CAUD</name>
<dbReference type="GO" id="GO:0005975">
    <property type="term" value="P:carbohydrate metabolic process"/>
    <property type="evidence" value="ECO:0007669"/>
    <property type="project" value="InterPro"/>
</dbReference>
<dbReference type="GO" id="GO:0005576">
    <property type="term" value="C:extracellular region"/>
    <property type="evidence" value="ECO:0007669"/>
    <property type="project" value="InterPro"/>
</dbReference>
<evidence type="ECO:0000256" key="1">
    <source>
        <dbReference type="ARBA" id="ARBA00022801"/>
    </source>
</evidence>
<feature type="compositionally biased region" description="Polar residues" evidence="2">
    <location>
        <begin position="246"/>
        <end position="258"/>
    </location>
</feature>